<evidence type="ECO:0000313" key="1">
    <source>
        <dbReference type="EMBL" id="MFG6108150.1"/>
    </source>
</evidence>
<evidence type="ECO:0008006" key="3">
    <source>
        <dbReference type="Google" id="ProtNLM"/>
    </source>
</evidence>
<sequence>MRRYTVFLLALCVVGSAEAKRDDGVVKITEGEPVSAQVDRVKAALNSESYSEISPEDKGRVQQALGRIEQKMEGHTLSSELSPVDRTAVFNDQELVNTVMSKAKEDSRLICRRERATGSNMSQSVCTTVAQRRRATENGRSLLNEHQQFNNLNPGR</sequence>
<proteinExistence type="predicted"/>
<keyword evidence="2" id="KW-1185">Reference proteome</keyword>
<dbReference type="Proteomes" id="UP001605261">
    <property type="component" value="Unassembled WGS sequence"/>
</dbReference>
<accession>A0ABW7CT65</accession>
<reference evidence="1 2" key="1">
    <citation type="submission" date="2024-09" db="EMBL/GenBank/DDBJ databases">
        <authorList>
            <consortium name="All-Russian atlas of soil microorganisms"/>
            <consortium name="as a basis for the search for new antimicrobial producers and enzymes with unique properties"/>
            <person name="Sokolova E.A."/>
            <person name="Voronina E.N."/>
        </authorList>
    </citation>
    <scope>NUCLEOTIDE SEQUENCE [LARGE SCALE GENOMIC DNA]</scope>
    <source>
        <strain evidence="1 2">AF-22b-331.1</strain>
    </source>
</reference>
<protein>
    <recommendedName>
        <fullName evidence="3">Secreted protein</fullName>
    </recommendedName>
</protein>
<evidence type="ECO:0000313" key="2">
    <source>
        <dbReference type="Proteomes" id="UP001605261"/>
    </source>
</evidence>
<organism evidence="1 2">
    <name type="scientific">Stenotrophomonas nematodicola</name>
    <dbReference type="NCBI Taxonomy" id="2656746"/>
    <lineage>
        <taxon>Bacteria</taxon>
        <taxon>Pseudomonadati</taxon>
        <taxon>Pseudomonadota</taxon>
        <taxon>Gammaproteobacteria</taxon>
        <taxon>Lysobacterales</taxon>
        <taxon>Lysobacteraceae</taxon>
        <taxon>Stenotrophomonas</taxon>
    </lineage>
</organism>
<dbReference type="RefSeq" id="WP_259206437.1">
    <property type="nucleotide sequence ID" value="NZ_JBHGCJ010000001.1"/>
</dbReference>
<comment type="caution">
    <text evidence="1">The sequence shown here is derived from an EMBL/GenBank/DDBJ whole genome shotgun (WGS) entry which is preliminary data.</text>
</comment>
<name>A0ABW7CT65_9GAMM</name>
<dbReference type="EMBL" id="JBHGCJ010000001">
    <property type="protein sequence ID" value="MFG6108150.1"/>
    <property type="molecule type" value="Genomic_DNA"/>
</dbReference>
<gene>
    <name evidence="1" type="ORF">ACEU0G_001623</name>
</gene>